<dbReference type="AlphaFoldDB" id="A0A7W7RLP6"/>
<dbReference type="GO" id="GO:0046872">
    <property type="term" value="F:metal ion binding"/>
    <property type="evidence" value="ECO:0007669"/>
    <property type="project" value="UniProtKB-KW"/>
</dbReference>
<dbReference type="Proteomes" id="UP000523007">
    <property type="component" value="Unassembled WGS sequence"/>
</dbReference>
<evidence type="ECO:0000256" key="1">
    <source>
        <dbReference type="ARBA" id="ARBA00004651"/>
    </source>
</evidence>
<comment type="subcellular location">
    <subcellularLocation>
        <location evidence="1 10">Cell membrane</location>
        <topology evidence="1 10">Multi-pass membrane protein</topology>
    </subcellularLocation>
</comment>
<comment type="catalytic activity">
    <reaction evidence="8">
        <text>fluoride(in) = fluoride(out)</text>
        <dbReference type="Rhea" id="RHEA:76159"/>
        <dbReference type="ChEBI" id="CHEBI:17051"/>
    </reaction>
    <physiologicalReaction direction="left-to-right" evidence="8">
        <dbReference type="Rhea" id="RHEA:76160"/>
    </physiologicalReaction>
</comment>
<feature type="transmembrane region" description="Helical" evidence="10">
    <location>
        <begin position="95"/>
        <end position="112"/>
    </location>
</feature>
<keyword evidence="10" id="KW-0406">Ion transport</keyword>
<evidence type="ECO:0000256" key="10">
    <source>
        <dbReference type="HAMAP-Rule" id="MF_00454"/>
    </source>
</evidence>
<feature type="transmembrane region" description="Helical" evidence="10">
    <location>
        <begin position="118"/>
        <end position="144"/>
    </location>
</feature>
<keyword evidence="10" id="KW-0813">Transport</keyword>
<dbReference type="RefSeq" id="WP_184582255.1">
    <property type="nucleotide sequence ID" value="NZ_JACHJT010000001.1"/>
</dbReference>
<sequence length="167" mass="17138">MADDTGPRPVDPDVDVRVPRQRRELAGAPWAVPIAISLGGAAGAVARHGAEVAIPYEPGTFAWATLLVNLSGSFLIGVLMVVVTDILPGSRLLRPFLGVGVLGGYTTFSMHIDDAQRMLLAGAAGPALAYLVGTAAGAVVAVWAGTRVTAAVFRTRMPAGNDPVDAP</sequence>
<proteinExistence type="inferred from homology"/>
<comment type="similarity">
    <text evidence="7 10">Belongs to the fluoride channel Fluc/FEX (TC 1.A.43) family.</text>
</comment>
<evidence type="ECO:0000256" key="3">
    <source>
        <dbReference type="ARBA" id="ARBA00022692"/>
    </source>
</evidence>
<evidence type="ECO:0000313" key="12">
    <source>
        <dbReference type="Proteomes" id="UP000523007"/>
    </source>
</evidence>
<keyword evidence="4 10" id="KW-1133">Transmembrane helix</keyword>
<comment type="caution">
    <text evidence="11">The sequence shown here is derived from an EMBL/GenBank/DDBJ whole genome shotgun (WGS) entry which is preliminary data.</text>
</comment>
<keyword evidence="3 10" id="KW-0812">Transmembrane</keyword>
<feature type="binding site" evidence="10">
    <location>
        <position position="103"/>
    </location>
    <ligand>
        <name>Na(+)</name>
        <dbReference type="ChEBI" id="CHEBI:29101"/>
        <note>structural</note>
    </ligand>
</feature>
<evidence type="ECO:0000256" key="6">
    <source>
        <dbReference type="ARBA" id="ARBA00023303"/>
    </source>
</evidence>
<keyword evidence="12" id="KW-1185">Reference proteome</keyword>
<dbReference type="GO" id="GO:0062054">
    <property type="term" value="F:fluoride channel activity"/>
    <property type="evidence" value="ECO:0007669"/>
    <property type="project" value="UniProtKB-UniRule"/>
</dbReference>
<dbReference type="GO" id="GO:0140114">
    <property type="term" value="P:cellular detoxification of fluoride"/>
    <property type="evidence" value="ECO:0007669"/>
    <property type="project" value="UniProtKB-UniRule"/>
</dbReference>
<dbReference type="HAMAP" id="MF_00454">
    <property type="entry name" value="FluC"/>
    <property type="match status" value="1"/>
</dbReference>
<evidence type="ECO:0000256" key="9">
    <source>
        <dbReference type="ARBA" id="ARBA00049940"/>
    </source>
</evidence>
<evidence type="ECO:0000256" key="4">
    <source>
        <dbReference type="ARBA" id="ARBA00022989"/>
    </source>
</evidence>
<organism evidence="11 12">
    <name type="scientific">Lipingzhangella halophila</name>
    <dbReference type="NCBI Taxonomy" id="1783352"/>
    <lineage>
        <taxon>Bacteria</taxon>
        <taxon>Bacillati</taxon>
        <taxon>Actinomycetota</taxon>
        <taxon>Actinomycetes</taxon>
        <taxon>Streptosporangiales</taxon>
        <taxon>Nocardiopsidaceae</taxon>
        <taxon>Lipingzhangella</taxon>
    </lineage>
</organism>
<evidence type="ECO:0000256" key="5">
    <source>
        <dbReference type="ARBA" id="ARBA00023136"/>
    </source>
</evidence>
<feature type="transmembrane region" description="Helical" evidence="10">
    <location>
        <begin position="30"/>
        <end position="49"/>
    </location>
</feature>
<dbReference type="InterPro" id="IPR003691">
    <property type="entry name" value="FluC"/>
</dbReference>
<evidence type="ECO:0000313" key="11">
    <source>
        <dbReference type="EMBL" id="MBB4934293.1"/>
    </source>
</evidence>
<keyword evidence="10" id="KW-0915">Sodium</keyword>
<keyword evidence="2 10" id="KW-1003">Cell membrane</keyword>
<reference evidence="11 12" key="1">
    <citation type="submission" date="2020-08" db="EMBL/GenBank/DDBJ databases">
        <title>Sequencing the genomes of 1000 actinobacteria strains.</title>
        <authorList>
            <person name="Klenk H.-P."/>
        </authorList>
    </citation>
    <scope>NUCLEOTIDE SEQUENCE [LARGE SCALE GENOMIC DNA]</scope>
    <source>
        <strain evidence="11 12">DSM 102030</strain>
    </source>
</reference>
<accession>A0A7W7RLP6</accession>
<feature type="binding site" evidence="10">
    <location>
        <position position="106"/>
    </location>
    <ligand>
        <name>Na(+)</name>
        <dbReference type="ChEBI" id="CHEBI:29101"/>
        <note>structural</note>
    </ligand>
</feature>
<dbReference type="GO" id="GO:0005886">
    <property type="term" value="C:plasma membrane"/>
    <property type="evidence" value="ECO:0007669"/>
    <property type="project" value="UniProtKB-SubCell"/>
</dbReference>
<keyword evidence="6 10" id="KW-0407">Ion channel</keyword>
<dbReference type="EMBL" id="JACHJT010000001">
    <property type="protein sequence ID" value="MBB4934293.1"/>
    <property type="molecule type" value="Genomic_DNA"/>
</dbReference>
<dbReference type="Pfam" id="PF02537">
    <property type="entry name" value="CRCB"/>
    <property type="match status" value="1"/>
</dbReference>
<evidence type="ECO:0000256" key="7">
    <source>
        <dbReference type="ARBA" id="ARBA00035120"/>
    </source>
</evidence>
<gene>
    <name evidence="10" type="primary">fluC</name>
    <name evidence="10" type="synonym">crcB</name>
    <name evidence="11" type="ORF">F4561_005113</name>
</gene>
<protein>
    <recommendedName>
        <fullName evidence="10">Fluoride-specific ion channel FluC</fullName>
    </recommendedName>
</protein>
<comment type="activity regulation">
    <text evidence="10">Na(+) is not transported, but it plays an essential structural role and its presence is essential for fluoride channel function.</text>
</comment>
<evidence type="ECO:0000256" key="2">
    <source>
        <dbReference type="ARBA" id="ARBA00022475"/>
    </source>
</evidence>
<keyword evidence="5 10" id="KW-0472">Membrane</keyword>
<name>A0A7W7RLP6_9ACTN</name>
<comment type="function">
    <text evidence="9 10">Fluoride-specific ion channel. Important for reducing fluoride concentration in the cell, thus reducing its toxicity.</text>
</comment>
<keyword evidence="10" id="KW-0479">Metal-binding</keyword>
<feature type="transmembrane region" description="Helical" evidence="10">
    <location>
        <begin position="61"/>
        <end position="83"/>
    </location>
</feature>
<evidence type="ECO:0000256" key="8">
    <source>
        <dbReference type="ARBA" id="ARBA00035585"/>
    </source>
</evidence>